<evidence type="ECO:0000256" key="1">
    <source>
        <dbReference type="ARBA" id="ARBA00022679"/>
    </source>
</evidence>
<reference evidence="4 5" key="1">
    <citation type="submission" date="2022-10" db="EMBL/GenBank/DDBJ databases">
        <title>Draft genome sequence of Streptomyces sp. YSPA8.</title>
        <authorList>
            <person name="Moriuchi R."/>
            <person name="Dohra H."/>
            <person name="Yamamura H."/>
            <person name="Kodani S."/>
        </authorList>
    </citation>
    <scope>NUCLEOTIDE SEQUENCE [LARGE SCALE GENOMIC DNA]</scope>
    <source>
        <strain evidence="4 5">YSPA8</strain>
    </source>
</reference>
<protein>
    <submittedName>
        <fullName evidence="4">GNAT family N-acetyltransferase</fullName>
    </submittedName>
</protein>
<dbReference type="Proteomes" id="UP001291653">
    <property type="component" value="Unassembled WGS sequence"/>
</dbReference>
<keyword evidence="5" id="KW-1185">Reference proteome</keyword>
<comment type="caution">
    <text evidence="4">The sequence shown here is derived from an EMBL/GenBank/DDBJ whole genome shotgun (WGS) entry which is preliminary data.</text>
</comment>
<evidence type="ECO:0000259" key="3">
    <source>
        <dbReference type="PROSITE" id="PS51186"/>
    </source>
</evidence>
<name>A0ABQ5NQT0_9ACTN</name>
<dbReference type="PROSITE" id="PS51186">
    <property type="entry name" value="GNAT"/>
    <property type="match status" value="1"/>
</dbReference>
<sequence>MKIMETAKMVEIKEVPWTDPDATALRARQRVEIAAVYGSPESEPGPAPSAADTAAFFVTYDARGTAVGCGGLRDLGGGTGEIKRMYVAPDQRGTGVAGLILRTLEERARELGWSRLRVETGSRLTAAIRCYTRAGYAPIPAYGPYVGAEDSHCFERTLPPAP</sequence>
<keyword evidence="1" id="KW-0808">Transferase</keyword>
<dbReference type="InterPro" id="IPR016181">
    <property type="entry name" value="Acyl_CoA_acyltransferase"/>
</dbReference>
<evidence type="ECO:0000313" key="4">
    <source>
        <dbReference type="EMBL" id="GLF92741.1"/>
    </source>
</evidence>
<dbReference type="Gene3D" id="3.40.630.30">
    <property type="match status" value="1"/>
</dbReference>
<dbReference type="InterPro" id="IPR000182">
    <property type="entry name" value="GNAT_dom"/>
</dbReference>
<evidence type="ECO:0000313" key="5">
    <source>
        <dbReference type="Proteomes" id="UP001291653"/>
    </source>
</evidence>
<dbReference type="InterPro" id="IPR050832">
    <property type="entry name" value="Bact_Acetyltransf"/>
</dbReference>
<dbReference type="CDD" id="cd04301">
    <property type="entry name" value="NAT_SF"/>
    <property type="match status" value="1"/>
</dbReference>
<gene>
    <name evidence="4" type="ORF">SYYSPA8_00610</name>
</gene>
<dbReference type="SUPFAM" id="SSF55729">
    <property type="entry name" value="Acyl-CoA N-acyltransferases (Nat)"/>
    <property type="match status" value="1"/>
</dbReference>
<dbReference type="RefSeq" id="WP_323444864.1">
    <property type="nucleotide sequence ID" value="NZ_BSBI01000001.1"/>
</dbReference>
<dbReference type="EMBL" id="BSBI01000001">
    <property type="protein sequence ID" value="GLF92741.1"/>
    <property type="molecule type" value="Genomic_DNA"/>
</dbReference>
<accession>A0ABQ5NQT0</accession>
<evidence type="ECO:0000256" key="2">
    <source>
        <dbReference type="ARBA" id="ARBA00023315"/>
    </source>
</evidence>
<dbReference type="PANTHER" id="PTHR43877">
    <property type="entry name" value="AMINOALKYLPHOSPHONATE N-ACETYLTRANSFERASE-RELATED-RELATED"/>
    <property type="match status" value="1"/>
</dbReference>
<keyword evidence="2" id="KW-0012">Acyltransferase</keyword>
<organism evidence="4 5">
    <name type="scientific">Streptomyces yaizuensis</name>
    <dbReference type="NCBI Taxonomy" id="2989713"/>
    <lineage>
        <taxon>Bacteria</taxon>
        <taxon>Bacillati</taxon>
        <taxon>Actinomycetota</taxon>
        <taxon>Actinomycetes</taxon>
        <taxon>Kitasatosporales</taxon>
        <taxon>Streptomycetaceae</taxon>
        <taxon>Streptomyces</taxon>
    </lineage>
</organism>
<dbReference type="PANTHER" id="PTHR43877:SF2">
    <property type="entry name" value="AMINOALKYLPHOSPHONATE N-ACETYLTRANSFERASE-RELATED"/>
    <property type="match status" value="1"/>
</dbReference>
<dbReference type="Pfam" id="PF00583">
    <property type="entry name" value="Acetyltransf_1"/>
    <property type="match status" value="1"/>
</dbReference>
<feature type="domain" description="N-acetyltransferase" evidence="3">
    <location>
        <begin position="10"/>
        <end position="160"/>
    </location>
</feature>
<proteinExistence type="predicted"/>